<dbReference type="OMA" id="KRDEAIC"/>
<feature type="region of interest" description="Disordered" evidence="1">
    <location>
        <begin position="150"/>
        <end position="173"/>
    </location>
</feature>
<gene>
    <name evidence="2" type="ORF">PHYSODRAFT_491385</name>
</gene>
<protein>
    <submittedName>
        <fullName evidence="2">Uncharacterized protein</fullName>
    </submittedName>
</protein>
<dbReference type="Proteomes" id="UP000002640">
    <property type="component" value="Unassembled WGS sequence"/>
</dbReference>
<accession>G4Z5C6</accession>
<evidence type="ECO:0000313" key="3">
    <source>
        <dbReference type="Proteomes" id="UP000002640"/>
    </source>
</evidence>
<evidence type="ECO:0000256" key="1">
    <source>
        <dbReference type="SAM" id="MobiDB-lite"/>
    </source>
</evidence>
<evidence type="ECO:0000313" key="2">
    <source>
        <dbReference type="EMBL" id="EGZ20911.1"/>
    </source>
</evidence>
<dbReference type="InParanoid" id="G4Z5C6"/>
<dbReference type="AlphaFoldDB" id="G4Z5C6"/>
<dbReference type="PANTHER" id="PTHR33324:SF2">
    <property type="entry name" value="MYB_SANT-LIKE DNA-BINDING DOMAIN-CONTAINING PROTEIN"/>
    <property type="match status" value="1"/>
</dbReference>
<dbReference type="PANTHER" id="PTHR33324">
    <property type="entry name" value="EXPRESSED PROTEIN"/>
    <property type="match status" value="1"/>
</dbReference>
<sequence>MNPKSKTRRTHPQKIEYAYNSAVSVRWDSDAANGRPSSLDVLLEWLVVPGNAERWCVASGKHDGSQSILASEVYDLLLVHGITYRSRRSVVRKLRWWEEQFDKAESLLRKSGIQQFDDSAEAERMVLRMCPAYPQIASVFRSARQSPEVVSKRVHTRGKSDTMKRSKRVQGNAEQASLRDAEISVRRELYKMELQAKRDEAICVRVTARKDLLELGVSVAEVDRLMPLWESDAQME</sequence>
<dbReference type="KEGG" id="psoj:PHYSODRAFT_491385"/>
<keyword evidence="3" id="KW-1185">Reference proteome</keyword>
<dbReference type="EMBL" id="JH159153">
    <property type="protein sequence ID" value="EGZ20911.1"/>
    <property type="molecule type" value="Genomic_DNA"/>
</dbReference>
<name>G4Z5C6_PHYSP</name>
<dbReference type="RefSeq" id="XP_009523628.1">
    <property type="nucleotide sequence ID" value="XM_009525333.1"/>
</dbReference>
<organism evidence="2 3">
    <name type="scientific">Phytophthora sojae (strain P6497)</name>
    <name type="common">Soybean stem and root rot agent</name>
    <name type="synonym">Phytophthora megasperma f. sp. glycines</name>
    <dbReference type="NCBI Taxonomy" id="1094619"/>
    <lineage>
        <taxon>Eukaryota</taxon>
        <taxon>Sar</taxon>
        <taxon>Stramenopiles</taxon>
        <taxon>Oomycota</taxon>
        <taxon>Peronosporomycetes</taxon>
        <taxon>Peronosporales</taxon>
        <taxon>Peronosporaceae</taxon>
        <taxon>Phytophthora</taxon>
    </lineage>
</organism>
<reference evidence="2 3" key="1">
    <citation type="journal article" date="2006" name="Science">
        <title>Phytophthora genome sequences uncover evolutionary origins and mechanisms of pathogenesis.</title>
        <authorList>
            <person name="Tyler B.M."/>
            <person name="Tripathy S."/>
            <person name="Zhang X."/>
            <person name="Dehal P."/>
            <person name="Jiang R.H."/>
            <person name="Aerts A."/>
            <person name="Arredondo F.D."/>
            <person name="Baxter L."/>
            <person name="Bensasson D."/>
            <person name="Beynon J.L."/>
            <person name="Chapman J."/>
            <person name="Damasceno C.M."/>
            <person name="Dorrance A.E."/>
            <person name="Dou D."/>
            <person name="Dickerman A.W."/>
            <person name="Dubchak I.L."/>
            <person name="Garbelotto M."/>
            <person name="Gijzen M."/>
            <person name="Gordon S.G."/>
            <person name="Govers F."/>
            <person name="Grunwald N.J."/>
            <person name="Huang W."/>
            <person name="Ivors K.L."/>
            <person name="Jones R.W."/>
            <person name="Kamoun S."/>
            <person name="Krampis K."/>
            <person name="Lamour K.H."/>
            <person name="Lee M.K."/>
            <person name="McDonald W.H."/>
            <person name="Medina M."/>
            <person name="Meijer H.J."/>
            <person name="Nordberg E.K."/>
            <person name="Maclean D.J."/>
            <person name="Ospina-Giraldo M.D."/>
            <person name="Morris P.F."/>
            <person name="Phuntumart V."/>
            <person name="Putnam N.H."/>
            <person name="Rash S."/>
            <person name="Rose J.K."/>
            <person name="Sakihama Y."/>
            <person name="Salamov A.A."/>
            <person name="Savidor A."/>
            <person name="Scheuring C.F."/>
            <person name="Smith B.M."/>
            <person name="Sobral B.W."/>
            <person name="Terry A."/>
            <person name="Torto-Alalibo T.A."/>
            <person name="Win J."/>
            <person name="Xu Z."/>
            <person name="Zhang H."/>
            <person name="Grigoriev I.V."/>
            <person name="Rokhsar D.S."/>
            <person name="Boore J.L."/>
        </authorList>
    </citation>
    <scope>NUCLEOTIDE SEQUENCE [LARGE SCALE GENOMIC DNA]</scope>
    <source>
        <strain evidence="2 3">P6497</strain>
    </source>
</reference>
<dbReference type="GeneID" id="20656696"/>
<proteinExistence type="predicted"/>